<dbReference type="AlphaFoldDB" id="A0A1H0DGY6"/>
<organism evidence="1 2">
    <name type="scientific">Aureimonas jatrophae</name>
    <dbReference type="NCBI Taxonomy" id="1166073"/>
    <lineage>
        <taxon>Bacteria</taxon>
        <taxon>Pseudomonadati</taxon>
        <taxon>Pseudomonadota</taxon>
        <taxon>Alphaproteobacteria</taxon>
        <taxon>Hyphomicrobiales</taxon>
        <taxon>Aurantimonadaceae</taxon>
        <taxon>Aureimonas</taxon>
    </lineage>
</organism>
<dbReference type="Pfam" id="PF11033">
    <property type="entry name" value="ComJ"/>
    <property type="match status" value="1"/>
</dbReference>
<evidence type="ECO:0000313" key="2">
    <source>
        <dbReference type="Proteomes" id="UP000198793"/>
    </source>
</evidence>
<reference evidence="1 2" key="1">
    <citation type="submission" date="2016-10" db="EMBL/GenBank/DDBJ databases">
        <authorList>
            <person name="de Groot N.N."/>
        </authorList>
    </citation>
    <scope>NUCLEOTIDE SEQUENCE [LARGE SCALE GENOMIC DNA]</scope>
    <source>
        <strain evidence="2">L7-484,KACC 16230,DSM 25025</strain>
    </source>
</reference>
<proteinExistence type="predicted"/>
<accession>A0A1H0DGY6</accession>
<keyword evidence="2" id="KW-1185">Reference proteome</keyword>
<dbReference type="InterPro" id="IPR038691">
    <property type="entry name" value="ComJ_sf"/>
</dbReference>
<evidence type="ECO:0000313" key="1">
    <source>
        <dbReference type="EMBL" id="SDN69296.1"/>
    </source>
</evidence>
<protein>
    <submittedName>
        <fullName evidence="1">Competence protein J (ComJ)</fullName>
    </submittedName>
</protein>
<dbReference type="OrthoDB" id="9182344at2"/>
<dbReference type="RefSeq" id="WP_090668991.1">
    <property type="nucleotide sequence ID" value="NZ_FNIT01000001.1"/>
</dbReference>
<gene>
    <name evidence="1" type="ORF">SAMN05192530_101771</name>
</gene>
<dbReference type="STRING" id="1166073.SAMN05192530_101771"/>
<sequence length="159" mass="17043">MLAQFLLTVLYTQITVAVPETPAGGLLWTDDHVAQGFAWSPGIASFGVPDHDGQVRITVERSESFRLDAGTLWAVQTPFDVGAAPVGIGTVGDERAVAVPAGRYNLVFEARTPRSASDTDIAYDLHLHFLETPTPSFAILKQGDQIETDHVLSTLADPA</sequence>
<name>A0A1H0DGY6_9HYPH</name>
<dbReference type="Gene3D" id="2.60.34.30">
    <property type="entry name" value="Competence, DNA-entry nuclease inhibitor, ComJ"/>
    <property type="match status" value="1"/>
</dbReference>
<dbReference type="Proteomes" id="UP000198793">
    <property type="component" value="Unassembled WGS sequence"/>
</dbReference>
<dbReference type="InterPro" id="IPR020354">
    <property type="entry name" value="Competence_nuclease_inhibitor"/>
</dbReference>
<dbReference type="EMBL" id="FNIT01000001">
    <property type="protein sequence ID" value="SDN69296.1"/>
    <property type="molecule type" value="Genomic_DNA"/>
</dbReference>